<evidence type="ECO:0000259" key="1">
    <source>
        <dbReference type="SMART" id="SM00849"/>
    </source>
</evidence>
<dbReference type="EMBL" id="CP001287">
    <property type="protein sequence ID" value="ACK66813.1"/>
    <property type="molecule type" value="Genomic_DNA"/>
</dbReference>
<keyword evidence="3" id="KW-1185">Reference proteome</keyword>
<dbReference type="PANTHER" id="PTHR42773">
    <property type="entry name" value="METALLO-BETA-LACTAMASE-RELATED"/>
    <property type="match status" value="1"/>
</dbReference>
<organism evidence="2 3">
    <name type="scientific">Rippkaea orientalis (strain PCC 8801 / RF-1)</name>
    <name type="common">Cyanothece sp. (strain PCC 8801)</name>
    <dbReference type="NCBI Taxonomy" id="41431"/>
    <lineage>
        <taxon>Bacteria</taxon>
        <taxon>Bacillati</taxon>
        <taxon>Cyanobacteriota</taxon>
        <taxon>Cyanophyceae</taxon>
        <taxon>Oscillatoriophycideae</taxon>
        <taxon>Chroococcales</taxon>
        <taxon>Aphanothecaceae</taxon>
        <taxon>Rippkaea</taxon>
        <taxon>Rippkaea orientalis</taxon>
    </lineage>
</organism>
<reference evidence="3" key="1">
    <citation type="journal article" date="2011" name="MBio">
        <title>Novel metabolic attributes of the genus Cyanothece, comprising a group of unicellular nitrogen-fixing Cyanobacteria.</title>
        <authorList>
            <person name="Bandyopadhyay A."/>
            <person name="Elvitigala T."/>
            <person name="Welsh E."/>
            <person name="Stockel J."/>
            <person name="Liberton M."/>
            <person name="Min H."/>
            <person name="Sherman L.A."/>
            <person name="Pakrasi H.B."/>
        </authorList>
    </citation>
    <scope>NUCLEOTIDE SEQUENCE [LARGE SCALE GENOMIC DNA]</scope>
    <source>
        <strain evidence="3">PCC 8801</strain>
    </source>
</reference>
<dbReference type="InterPro" id="IPR036866">
    <property type="entry name" value="RibonucZ/Hydroxyglut_hydro"/>
</dbReference>
<name>B7JUW1_RIPO1</name>
<evidence type="ECO:0000313" key="2">
    <source>
        <dbReference type="EMBL" id="ACK66813.1"/>
    </source>
</evidence>
<dbReference type="Gene3D" id="3.60.15.10">
    <property type="entry name" value="Ribonuclease Z/Hydroxyacylglutathione hydrolase-like"/>
    <property type="match status" value="1"/>
</dbReference>
<dbReference type="KEGG" id="cyp:PCC8801_2813"/>
<dbReference type="STRING" id="41431.PCC8801_2813"/>
<dbReference type="OrthoDB" id="9802991at2"/>
<dbReference type="PANTHER" id="PTHR42773:SF3">
    <property type="entry name" value="SLR0630 PROTEIN"/>
    <property type="match status" value="1"/>
</dbReference>
<evidence type="ECO:0000313" key="3">
    <source>
        <dbReference type="Proteomes" id="UP000008204"/>
    </source>
</evidence>
<protein>
    <submittedName>
        <fullName evidence="2">Beta-lactamase-like protein</fullName>
    </submittedName>
</protein>
<dbReference type="SUPFAM" id="SSF56281">
    <property type="entry name" value="Metallo-hydrolase/oxidoreductase"/>
    <property type="match status" value="1"/>
</dbReference>
<dbReference type="Proteomes" id="UP000008204">
    <property type="component" value="Chromosome"/>
</dbReference>
<dbReference type="HOGENOM" id="CLU_107996_0_0_3"/>
<sequence length="226" mass="24987">MSQSTTRLSKPPHQLLEGLFAFSPNRDTLGGTAYLIVEETGNILVDCPLWDEQTQGFLEQQGGVRSLFITHRGALSSSLKLLQTSLKCEIIIQEQEAYLLPELTVTSFAQEIALGSNLTGIWTPGHSPGSSCVYWNHHGGILFTGRHLLPDNQGKLTPLRLAKTFHWFRQVHSVAKLCDRFTPETLAYVCPGANTGFLRGKGLINDAYQQLSALDLEQLRQTPIGL</sequence>
<gene>
    <name evidence="2" type="ordered locus">PCC8801_2813</name>
</gene>
<dbReference type="AlphaFoldDB" id="B7JUW1"/>
<proteinExistence type="predicted"/>
<accession>B7JUW1</accession>
<dbReference type="eggNOG" id="COG0491">
    <property type="taxonomic scope" value="Bacteria"/>
</dbReference>
<dbReference type="SMART" id="SM00849">
    <property type="entry name" value="Lactamase_B"/>
    <property type="match status" value="1"/>
</dbReference>
<dbReference type="RefSeq" id="WP_012596079.1">
    <property type="nucleotide sequence ID" value="NC_011726.1"/>
</dbReference>
<dbReference type="InterPro" id="IPR001279">
    <property type="entry name" value="Metallo-B-lactamas"/>
</dbReference>
<feature type="domain" description="Metallo-beta-lactamase" evidence="1">
    <location>
        <begin position="30"/>
        <end position="193"/>
    </location>
</feature>